<dbReference type="PANTHER" id="PTHR31964:SF113">
    <property type="entry name" value="USPA DOMAIN-CONTAINING PROTEIN"/>
    <property type="match status" value="1"/>
</dbReference>
<proteinExistence type="predicted"/>
<sequence>MKKVVVCWDGSDGAKRALKAGQRLVDENIGEMVVLHVSEVFEPRGPDGQPLKPSSEGGVLDVLSMVNPMEHELRHMNDVNEREKAQKAHDEFENLADEAPKERFTYENKEAHSAREAICEELEKLGNVDLVVMGTRGLGIVSRLVLGSVSEYVVQNAHCPVMIVR</sequence>
<dbReference type="OrthoDB" id="843225at2759"/>
<dbReference type="STRING" id="1257118.L8H5F4"/>
<dbReference type="VEuPathDB" id="AmoebaDB:ACA1_054850"/>
<gene>
    <name evidence="2" type="ORF">ACA1_054850</name>
</gene>
<dbReference type="Gene3D" id="3.40.50.620">
    <property type="entry name" value="HUPs"/>
    <property type="match status" value="1"/>
</dbReference>
<dbReference type="Pfam" id="PF00582">
    <property type="entry name" value="Usp"/>
    <property type="match status" value="2"/>
</dbReference>
<evidence type="ECO:0000313" key="3">
    <source>
        <dbReference type="Proteomes" id="UP000011083"/>
    </source>
</evidence>
<protein>
    <submittedName>
        <fullName evidence="2">Universal stress domain containing protein (UspA)</fullName>
    </submittedName>
</protein>
<dbReference type="CDD" id="cd23659">
    <property type="entry name" value="USP_At3g01520-like"/>
    <property type="match status" value="1"/>
</dbReference>
<dbReference type="KEGG" id="acan:ACA1_054850"/>
<dbReference type="PRINTS" id="PR01438">
    <property type="entry name" value="UNVRSLSTRESS"/>
</dbReference>
<evidence type="ECO:0000259" key="1">
    <source>
        <dbReference type="Pfam" id="PF00582"/>
    </source>
</evidence>
<dbReference type="InterPro" id="IPR006016">
    <property type="entry name" value="UspA"/>
</dbReference>
<organism evidence="2 3">
    <name type="scientific">Acanthamoeba castellanii (strain ATCC 30010 / Neff)</name>
    <dbReference type="NCBI Taxonomy" id="1257118"/>
    <lineage>
        <taxon>Eukaryota</taxon>
        <taxon>Amoebozoa</taxon>
        <taxon>Discosea</taxon>
        <taxon>Longamoebia</taxon>
        <taxon>Centramoebida</taxon>
        <taxon>Acanthamoebidae</taxon>
        <taxon>Acanthamoeba</taxon>
    </lineage>
</organism>
<evidence type="ECO:0000313" key="2">
    <source>
        <dbReference type="EMBL" id="ELR20739.1"/>
    </source>
</evidence>
<dbReference type="RefSeq" id="XP_004344142.1">
    <property type="nucleotide sequence ID" value="XM_004344092.1"/>
</dbReference>
<accession>L8H5F4</accession>
<name>L8H5F4_ACACF</name>
<dbReference type="InterPro" id="IPR006015">
    <property type="entry name" value="Universal_stress_UspA"/>
</dbReference>
<dbReference type="GeneID" id="14921609"/>
<feature type="domain" description="UspA" evidence="1">
    <location>
        <begin position="57"/>
        <end position="165"/>
    </location>
</feature>
<dbReference type="PANTHER" id="PTHR31964">
    <property type="entry name" value="ADENINE NUCLEOTIDE ALPHA HYDROLASES-LIKE SUPERFAMILY PROTEIN"/>
    <property type="match status" value="1"/>
</dbReference>
<dbReference type="InterPro" id="IPR014729">
    <property type="entry name" value="Rossmann-like_a/b/a_fold"/>
</dbReference>
<keyword evidence="3" id="KW-1185">Reference proteome</keyword>
<feature type="domain" description="UspA" evidence="1">
    <location>
        <begin position="1"/>
        <end position="47"/>
    </location>
</feature>
<dbReference type="EMBL" id="KB007909">
    <property type="protein sequence ID" value="ELR20739.1"/>
    <property type="molecule type" value="Genomic_DNA"/>
</dbReference>
<dbReference type="SUPFAM" id="SSF52402">
    <property type="entry name" value="Adenine nucleotide alpha hydrolases-like"/>
    <property type="match status" value="1"/>
</dbReference>
<reference evidence="2 3" key="1">
    <citation type="journal article" date="2013" name="Genome Biol.">
        <title>Genome of Acanthamoeba castellanii highlights extensive lateral gene transfer and early evolution of tyrosine kinase signaling.</title>
        <authorList>
            <person name="Clarke M."/>
            <person name="Lohan A.J."/>
            <person name="Liu B."/>
            <person name="Lagkouvardos I."/>
            <person name="Roy S."/>
            <person name="Zafar N."/>
            <person name="Bertelli C."/>
            <person name="Schilde C."/>
            <person name="Kianianmomeni A."/>
            <person name="Burglin T.R."/>
            <person name="Frech C."/>
            <person name="Turcotte B."/>
            <person name="Kopec K.O."/>
            <person name="Synnott J.M."/>
            <person name="Choo C."/>
            <person name="Paponov I."/>
            <person name="Finkler A."/>
            <person name="Soon Heng Tan C."/>
            <person name="Hutchins A.P."/>
            <person name="Weinmeier T."/>
            <person name="Rattei T."/>
            <person name="Chu J.S."/>
            <person name="Gimenez G."/>
            <person name="Irimia M."/>
            <person name="Rigden D.J."/>
            <person name="Fitzpatrick D.A."/>
            <person name="Lorenzo-Morales J."/>
            <person name="Bateman A."/>
            <person name="Chiu C.H."/>
            <person name="Tang P."/>
            <person name="Hegemann P."/>
            <person name="Fromm H."/>
            <person name="Raoult D."/>
            <person name="Greub G."/>
            <person name="Miranda-Saavedra D."/>
            <person name="Chen N."/>
            <person name="Nash P."/>
            <person name="Ginger M.L."/>
            <person name="Horn M."/>
            <person name="Schaap P."/>
            <person name="Caler L."/>
            <person name="Loftus B."/>
        </authorList>
    </citation>
    <scope>NUCLEOTIDE SEQUENCE [LARGE SCALE GENOMIC DNA]</scope>
    <source>
        <strain evidence="2 3">Neff</strain>
    </source>
</reference>
<dbReference type="Proteomes" id="UP000011083">
    <property type="component" value="Unassembled WGS sequence"/>
</dbReference>
<dbReference type="AlphaFoldDB" id="L8H5F4"/>